<accession>A0A7J7KJP6</accession>
<dbReference type="OrthoDB" id="248923at2759"/>
<evidence type="ECO:0000256" key="10">
    <source>
        <dbReference type="PROSITE-ProRule" id="PRU10141"/>
    </source>
</evidence>
<comment type="catalytic activity">
    <reaction evidence="8">
        <text>L-threonyl-[protein] + ATP = O-phospho-L-threonyl-[protein] + ADP + H(+)</text>
        <dbReference type="Rhea" id="RHEA:46608"/>
        <dbReference type="Rhea" id="RHEA-COMP:11060"/>
        <dbReference type="Rhea" id="RHEA-COMP:11605"/>
        <dbReference type="ChEBI" id="CHEBI:15378"/>
        <dbReference type="ChEBI" id="CHEBI:30013"/>
        <dbReference type="ChEBI" id="CHEBI:30616"/>
        <dbReference type="ChEBI" id="CHEBI:61977"/>
        <dbReference type="ChEBI" id="CHEBI:456216"/>
        <dbReference type="EC" id="2.7.11.1"/>
    </reaction>
</comment>
<reference evidence="13" key="1">
    <citation type="submission" date="2020-06" db="EMBL/GenBank/DDBJ databases">
        <title>Draft genome of Bugula neritina, a colonial animal packing powerful symbionts and potential medicines.</title>
        <authorList>
            <person name="Rayko M."/>
        </authorList>
    </citation>
    <scope>NUCLEOTIDE SEQUENCE [LARGE SCALE GENOMIC DNA]</scope>
    <source>
        <strain evidence="13">Kwan_BN1</strain>
    </source>
</reference>
<evidence type="ECO:0000256" key="1">
    <source>
        <dbReference type="ARBA" id="ARBA00010886"/>
    </source>
</evidence>
<evidence type="ECO:0000256" key="3">
    <source>
        <dbReference type="ARBA" id="ARBA00022527"/>
    </source>
</evidence>
<gene>
    <name evidence="13" type="ORF">EB796_003209</name>
</gene>
<dbReference type="GO" id="GO:0005524">
    <property type="term" value="F:ATP binding"/>
    <property type="evidence" value="ECO:0007669"/>
    <property type="project" value="UniProtKB-UniRule"/>
</dbReference>
<dbReference type="InterPro" id="IPR017441">
    <property type="entry name" value="Protein_kinase_ATP_BS"/>
</dbReference>
<evidence type="ECO:0000256" key="4">
    <source>
        <dbReference type="ARBA" id="ARBA00022679"/>
    </source>
</evidence>
<dbReference type="CDD" id="cd08215">
    <property type="entry name" value="STKc_Nek"/>
    <property type="match status" value="1"/>
</dbReference>
<evidence type="ECO:0000256" key="7">
    <source>
        <dbReference type="ARBA" id="ARBA00022840"/>
    </source>
</evidence>
<comment type="similarity">
    <text evidence="1">Belongs to the protein kinase superfamily. NEK Ser/Thr protein kinase family. NIMA subfamily.</text>
</comment>
<dbReference type="GO" id="GO:0004674">
    <property type="term" value="F:protein serine/threonine kinase activity"/>
    <property type="evidence" value="ECO:0007669"/>
    <property type="project" value="UniProtKB-KW"/>
</dbReference>
<keyword evidence="3 11" id="KW-0723">Serine/threonine-protein kinase</keyword>
<keyword evidence="5 10" id="KW-0547">Nucleotide-binding</keyword>
<dbReference type="PANTHER" id="PTHR44899:SF3">
    <property type="entry name" value="SERINE_THREONINE-PROTEIN KINASE NEK1"/>
    <property type="match status" value="1"/>
</dbReference>
<evidence type="ECO:0000313" key="13">
    <source>
        <dbReference type="EMBL" id="KAF6038483.1"/>
    </source>
</evidence>
<keyword evidence="14" id="KW-1185">Reference proteome</keyword>
<keyword evidence="4" id="KW-0808">Transferase</keyword>
<evidence type="ECO:0000256" key="11">
    <source>
        <dbReference type="RuleBase" id="RU000304"/>
    </source>
</evidence>
<protein>
    <recommendedName>
        <fullName evidence="2">non-specific serine/threonine protein kinase</fullName>
        <ecNumber evidence="2">2.7.11.1</ecNumber>
    </recommendedName>
</protein>
<dbReference type="Pfam" id="PF00069">
    <property type="entry name" value="Pkinase"/>
    <property type="match status" value="1"/>
</dbReference>
<evidence type="ECO:0000256" key="2">
    <source>
        <dbReference type="ARBA" id="ARBA00012513"/>
    </source>
</evidence>
<keyword evidence="7 10" id="KW-0067">ATP-binding</keyword>
<evidence type="ECO:0000313" key="14">
    <source>
        <dbReference type="Proteomes" id="UP000593567"/>
    </source>
</evidence>
<evidence type="ECO:0000256" key="5">
    <source>
        <dbReference type="ARBA" id="ARBA00022741"/>
    </source>
</evidence>
<dbReference type="PANTHER" id="PTHR44899">
    <property type="entry name" value="CAMK FAMILY PROTEIN KINASE"/>
    <property type="match status" value="1"/>
</dbReference>
<dbReference type="InterPro" id="IPR051131">
    <property type="entry name" value="NEK_Ser/Thr_kinase_NIMA"/>
</dbReference>
<name>A0A7J7KJP6_BUGNE</name>
<dbReference type="PROSITE" id="PS00107">
    <property type="entry name" value="PROTEIN_KINASE_ATP"/>
    <property type="match status" value="1"/>
</dbReference>
<proteinExistence type="inferred from homology"/>
<feature type="domain" description="Protein kinase" evidence="12">
    <location>
        <begin position="4"/>
        <end position="254"/>
    </location>
</feature>
<evidence type="ECO:0000259" key="12">
    <source>
        <dbReference type="PROSITE" id="PS50011"/>
    </source>
</evidence>
<dbReference type="InterPro" id="IPR000719">
    <property type="entry name" value="Prot_kinase_dom"/>
</dbReference>
<evidence type="ECO:0000256" key="6">
    <source>
        <dbReference type="ARBA" id="ARBA00022777"/>
    </source>
</evidence>
<dbReference type="PROSITE" id="PS50011">
    <property type="entry name" value="PROTEIN_KINASE_DOM"/>
    <property type="match status" value="1"/>
</dbReference>
<dbReference type="InterPro" id="IPR008271">
    <property type="entry name" value="Ser/Thr_kinase_AS"/>
</dbReference>
<dbReference type="AlphaFoldDB" id="A0A7J7KJP6"/>
<feature type="binding site" evidence="10">
    <location>
        <position position="38"/>
    </location>
    <ligand>
        <name>ATP</name>
        <dbReference type="ChEBI" id="CHEBI:30616"/>
    </ligand>
</feature>
<dbReference type="SUPFAM" id="SSF56112">
    <property type="entry name" value="Protein kinase-like (PK-like)"/>
    <property type="match status" value="1"/>
</dbReference>
<dbReference type="SMART" id="SM00220">
    <property type="entry name" value="S_TKc"/>
    <property type="match status" value="1"/>
</dbReference>
<dbReference type="FunFam" id="3.30.200.20:FF:000097">
    <property type="entry name" value="Probable serine/threonine-protein kinase nek1"/>
    <property type="match status" value="1"/>
</dbReference>
<dbReference type="Gene3D" id="1.10.510.10">
    <property type="entry name" value="Transferase(Phosphotransferase) domain 1"/>
    <property type="match status" value="1"/>
</dbReference>
<dbReference type="Proteomes" id="UP000593567">
    <property type="component" value="Unassembled WGS sequence"/>
</dbReference>
<comment type="caution">
    <text evidence="13">The sequence shown here is derived from an EMBL/GenBank/DDBJ whole genome shotgun (WGS) entry which is preliminary data.</text>
</comment>
<organism evidence="13 14">
    <name type="scientific">Bugula neritina</name>
    <name type="common">Brown bryozoan</name>
    <name type="synonym">Sertularia neritina</name>
    <dbReference type="NCBI Taxonomy" id="10212"/>
    <lineage>
        <taxon>Eukaryota</taxon>
        <taxon>Metazoa</taxon>
        <taxon>Spiralia</taxon>
        <taxon>Lophotrochozoa</taxon>
        <taxon>Bryozoa</taxon>
        <taxon>Gymnolaemata</taxon>
        <taxon>Cheilostomatida</taxon>
        <taxon>Flustrina</taxon>
        <taxon>Buguloidea</taxon>
        <taxon>Bugulidae</taxon>
        <taxon>Bugula</taxon>
    </lineage>
</organism>
<evidence type="ECO:0000256" key="8">
    <source>
        <dbReference type="ARBA" id="ARBA00047899"/>
    </source>
</evidence>
<comment type="catalytic activity">
    <reaction evidence="9">
        <text>L-seryl-[protein] + ATP = O-phospho-L-seryl-[protein] + ADP + H(+)</text>
        <dbReference type="Rhea" id="RHEA:17989"/>
        <dbReference type="Rhea" id="RHEA-COMP:9863"/>
        <dbReference type="Rhea" id="RHEA-COMP:11604"/>
        <dbReference type="ChEBI" id="CHEBI:15378"/>
        <dbReference type="ChEBI" id="CHEBI:29999"/>
        <dbReference type="ChEBI" id="CHEBI:30616"/>
        <dbReference type="ChEBI" id="CHEBI:83421"/>
        <dbReference type="ChEBI" id="CHEBI:456216"/>
        <dbReference type="EC" id="2.7.11.1"/>
    </reaction>
</comment>
<dbReference type="EC" id="2.7.11.1" evidence="2"/>
<dbReference type="PROSITE" id="PS00108">
    <property type="entry name" value="PROTEIN_KINASE_ST"/>
    <property type="match status" value="1"/>
</dbReference>
<evidence type="ECO:0000256" key="9">
    <source>
        <dbReference type="ARBA" id="ARBA00048679"/>
    </source>
</evidence>
<dbReference type="EMBL" id="VXIV02000409">
    <property type="protein sequence ID" value="KAF6038483.1"/>
    <property type="molecule type" value="Genomic_DNA"/>
</dbReference>
<keyword evidence="6" id="KW-0418">Kinase</keyword>
<dbReference type="InterPro" id="IPR011009">
    <property type="entry name" value="Kinase-like_dom_sf"/>
</dbReference>
<sequence>MDRYTIHRFLGNGAFGAALLVAEKATGHQFVIKTVPAKTLSPKEKEFALKEVKILSSLQHKNVVRFIDYFEENGTLHIVQEYCDGGELNVVNGTCMEEKKIWGYLAQICLGLKYLHSQKVLHRDLKPANIFLTKNDDLKLGDFGLSKKLPHSLAMTTSFVGTPIYLSPEICERKEYNSKCDMWSLGVLLYSMASGSPPFLEDDHDKTFEAIKTSPYKPLESSITKELRDIIYSLLNKNPDYRPSAVDLLKIPVLRTTALRFCSPDELVDTKQTPVWTLLLIHYIHYADHTLSVNQVTRNWVANSKLLGDTVSTAGILAVSAGKQFMRDVSQRNR</sequence>